<evidence type="ECO:0000313" key="3">
    <source>
        <dbReference type="EMBL" id="AEM78812.1"/>
    </source>
</evidence>
<comment type="similarity">
    <text evidence="1">Belongs to the FlgD family.</text>
</comment>
<keyword evidence="2" id="KW-1005">Bacterial flagellum biogenesis</keyword>
<keyword evidence="3" id="KW-0282">Flagellum</keyword>
<evidence type="ECO:0000256" key="1">
    <source>
        <dbReference type="ARBA" id="ARBA00010577"/>
    </source>
</evidence>
<protein>
    <submittedName>
        <fullName evidence="3">Flagellar hook capping protein</fullName>
    </submittedName>
</protein>
<keyword evidence="3" id="KW-0966">Cell projection</keyword>
<dbReference type="AlphaFoldDB" id="G2MXE2"/>
<dbReference type="KEGG" id="twi:Thewi_1390"/>
<dbReference type="HOGENOM" id="CLU_047535_1_0_9"/>
<keyword evidence="3" id="KW-0969">Cilium</keyword>
<dbReference type="GO" id="GO:0044781">
    <property type="term" value="P:bacterial-type flagellum organization"/>
    <property type="evidence" value="ECO:0007669"/>
    <property type="project" value="UniProtKB-KW"/>
</dbReference>
<dbReference type="EMBL" id="CP002991">
    <property type="protein sequence ID" value="AEM78812.1"/>
    <property type="molecule type" value="Genomic_DNA"/>
</dbReference>
<dbReference type="InterPro" id="IPR005648">
    <property type="entry name" value="FlgD"/>
</dbReference>
<evidence type="ECO:0000313" key="4">
    <source>
        <dbReference type="Proteomes" id="UP000008276"/>
    </source>
</evidence>
<dbReference type="STRING" id="697303.Thewi_1390"/>
<keyword evidence="4" id="KW-1185">Reference proteome</keyword>
<gene>
    <name evidence="3" type="ORF">Thewi_1390</name>
</gene>
<reference evidence="3 4" key="1">
    <citation type="submission" date="2011-08" db="EMBL/GenBank/DDBJ databases">
        <title>Complete sequence of Thermoanaerobacter wiegelii Rt8.B1.</title>
        <authorList>
            <consortium name="US DOE Joint Genome Institute"/>
            <person name="Lucas S."/>
            <person name="Han J."/>
            <person name="Lapidus A."/>
            <person name="Cheng J.-F."/>
            <person name="Goodwin L."/>
            <person name="Pitluck S."/>
            <person name="Peters L."/>
            <person name="Mikhailova N."/>
            <person name="Zeytun A."/>
            <person name="Daligault H."/>
            <person name="Detter J.C."/>
            <person name="Han C."/>
            <person name="Tapia R."/>
            <person name="Land M."/>
            <person name="Hauser L."/>
            <person name="Kyrpides N."/>
            <person name="Ivanova N."/>
            <person name="Pagani I."/>
            <person name="Hemme C."/>
            <person name="Woyke T."/>
        </authorList>
    </citation>
    <scope>NUCLEOTIDE SEQUENCE [LARGE SCALE GENOMIC DNA]</scope>
    <source>
        <strain evidence="3 4">Rt8.B1</strain>
    </source>
</reference>
<accession>G2MXE2</accession>
<dbReference type="Proteomes" id="UP000008276">
    <property type="component" value="Chromosome"/>
</dbReference>
<dbReference type="NCBIfam" id="NF007197">
    <property type="entry name" value="PRK09618.1"/>
    <property type="match status" value="1"/>
</dbReference>
<sequence>MDINTNYNITTVYTNRVTTSKDQLGKDDFLKLLVTQLKNQDPLKPMDDREFIAQLAQFSTLEQMQNMNSSFNAVRAINLIGKNIYATITDNNGNSRTVTGKVDVVYKQNGEYFLQVNGIDVPVDAVTAVSE</sequence>
<organism evidence="3 4">
    <name type="scientific">Thermoanaerobacter wiegelii Rt8.B1</name>
    <dbReference type="NCBI Taxonomy" id="697303"/>
    <lineage>
        <taxon>Bacteria</taxon>
        <taxon>Bacillati</taxon>
        <taxon>Bacillota</taxon>
        <taxon>Clostridia</taxon>
        <taxon>Thermoanaerobacterales</taxon>
        <taxon>Thermoanaerobacteraceae</taxon>
        <taxon>Thermoanaerobacter</taxon>
    </lineage>
</organism>
<name>G2MXE2_9THEO</name>
<evidence type="ECO:0000256" key="2">
    <source>
        <dbReference type="ARBA" id="ARBA00022795"/>
    </source>
</evidence>
<dbReference type="RefSeq" id="WP_014062907.1">
    <property type="nucleotide sequence ID" value="NC_015958.1"/>
</dbReference>
<dbReference type="Pfam" id="PF03963">
    <property type="entry name" value="FlgD"/>
    <property type="match status" value="1"/>
</dbReference>
<proteinExistence type="inferred from homology"/>
<dbReference type="eggNOG" id="COG1843">
    <property type="taxonomic scope" value="Bacteria"/>
</dbReference>